<dbReference type="InterPro" id="IPR029069">
    <property type="entry name" value="HotDog_dom_sf"/>
</dbReference>
<dbReference type="Proteomes" id="UP000321933">
    <property type="component" value="Unassembled WGS sequence"/>
</dbReference>
<evidence type="ECO:0000313" key="4">
    <source>
        <dbReference type="Proteomes" id="UP000321933"/>
    </source>
</evidence>
<protein>
    <submittedName>
        <fullName evidence="3">PaaI family thioesterase</fullName>
    </submittedName>
</protein>
<dbReference type="NCBIfam" id="TIGR00369">
    <property type="entry name" value="unchar_dom_1"/>
    <property type="match status" value="1"/>
</dbReference>
<accession>A0A5C8ZTN5</accession>
<dbReference type="Pfam" id="PF03061">
    <property type="entry name" value="4HBT"/>
    <property type="match status" value="1"/>
</dbReference>
<feature type="domain" description="Thioesterase" evidence="2">
    <location>
        <begin position="43"/>
        <end position="118"/>
    </location>
</feature>
<reference evidence="3 4" key="1">
    <citation type="submission" date="2019-08" db="EMBL/GenBank/DDBJ databases">
        <title>Parahaliea maris sp. nov., isolated from the surface seawater.</title>
        <authorList>
            <person name="Liu Y."/>
        </authorList>
    </citation>
    <scope>NUCLEOTIDE SEQUENCE [LARGE SCALE GENOMIC DNA]</scope>
    <source>
        <strain evidence="3 4">S2-26</strain>
    </source>
</reference>
<dbReference type="GO" id="GO:0016289">
    <property type="term" value="F:acyl-CoA hydrolase activity"/>
    <property type="evidence" value="ECO:0007669"/>
    <property type="project" value="UniProtKB-ARBA"/>
</dbReference>
<dbReference type="CDD" id="cd03443">
    <property type="entry name" value="PaaI_thioesterase"/>
    <property type="match status" value="1"/>
</dbReference>
<dbReference type="SUPFAM" id="SSF54637">
    <property type="entry name" value="Thioesterase/thiol ester dehydrase-isomerase"/>
    <property type="match status" value="1"/>
</dbReference>
<evidence type="ECO:0000313" key="3">
    <source>
        <dbReference type="EMBL" id="TXS91816.1"/>
    </source>
</evidence>
<dbReference type="EMBL" id="VRYZ01000004">
    <property type="protein sequence ID" value="TXS91816.1"/>
    <property type="molecule type" value="Genomic_DNA"/>
</dbReference>
<keyword evidence="1" id="KW-0378">Hydrolase</keyword>
<evidence type="ECO:0000259" key="2">
    <source>
        <dbReference type="Pfam" id="PF03061"/>
    </source>
</evidence>
<dbReference type="AlphaFoldDB" id="A0A5C8ZTN5"/>
<evidence type="ECO:0000256" key="1">
    <source>
        <dbReference type="ARBA" id="ARBA00022801"/>
    </source>
</evidence>
<organism evidence="3 4">
    <name type="scientific">Parahaliea aestuarii</name>
    <dbReference type="NCBI Taxonomy" id="1852021"/>
    <lineage>
        <taxon>Bacteria</taxon>
        <taxon>Pseudomonadati</taxon>
        <taxon>Pseudomonadota</taxon>
        <taxon>Gammaproteobacteria</taxon>
        <taxon>Cellvibrionales</taxon>
        <taxon>Halieaceae</taxon>
        <taxon>Parahaliea</taxon>
    </lineage>
</organism>
<dbReference type="InterPro" id="IPR006683">
    <property type="entry name" value="Thioestr_dom"/>
</dbReference>
<keyword evidence="4" id="KW-1185">Reference proteome</keyword>
<dbReference type="Gene3D" id="3.10.129.10">
    <property type="entry name" value="Hotdog Thioesterase"/>
    <property type="match status" value="1"/>
</dbReference>
<sequence length="134" mass="13904">MSAAALEAFFCKEFPHSTMTVESAGGHSARLRQPVDVGHLRPGGTVSGPTLMALADAALYAAILGEIGQVALAVTTNLNVNFLRKPAADCAVIADCRLLKLGKRLATGEVTLYSEGNEAPVAHAVGTYAIPSRN</sequence>
<dbReference type="OrthoDB" id="9805304at2"/>
<name>A0A5C8ZTN5_9GAMM</name>
<gene>
    <name evidence="3" type="ORF">FVW59_09865</name>
</gene>
<proteinExistence type="predicted"/>
<dbReference type="InterPro" id="IPR003736">
    <property type="entry name" value="PAAI_dom"/>
</dbReference>
<comment type="caution">
    <text evidence="3">The sequence shown here is derived from an EMBL/GenBank/DDBJ whole genome shotgun (WGS) entry which is preliminary data.</text>
</comment>